<dbReference type="GO" id="GO:0022627">
    <property type="term" value="C:cytosolic small ribosomal subunit"/>
    <property type="evidence" value="ECO:0007669"/>
    <property type="project" value="TreeGrafter"/>
</dbReference>
<proteinExistence type="inferred from homology"/>
<evidence type="ECO:0000313" key="2">
    <source>
        <dbReference type="EMBL" id="VAV92777.1"/>
    </source>
</evidence>
<accession>A0A3B0RL88</accession>
<dbReference type="AlphaFoldDB" id="A0A3B0RL88"/>
<dbReference type="InterPro" id="IPR000529">
    <property type="entry name" value="Ribosomal_bS6"/>
</dbReference>
<dbReference type="EMBL" id="UOEE01000151">
    <property type="protein sequence ID" value="VAV92777.1"/>
    <property type="molecule type" value="Genomic_DNA"/>
</dbReference>
<gene>
    <name evidence="2" type="ORF">MNBD_ALPHA06-790</name>
</gene>
<dbReference type="GO" id="GO:0070181">
    <property type="term" value="F:small ribosomal subunit rRNA binding"/>
    <property type="evidence" value="ECO:0007669"/>
    <property type="project" value="TreeGrafter"/>
</dbReference>
<reference evidence="2" key="1">
    <citation type="submission" date="2018-06" db="EMBL/GenBank/DDBJ databases">
        <authorList>
            <person name="Zhirakovskaya E."/>
        </authorList>
    </citation>
    <scope>NUCLEOTIDE SEQUENCE</scope>
</reference>
<dbReference type="Pfam" id="PF01250">
    <property type="entry name" value="Ribosomal_S6"/>
    <property type="match status" value="1"/>
</dbReference>
<dbReference type="GO" id="GO:0003735">
    <property type="term" value="F:structural constituent of ribosome"/>
    <property type="evidence" value="ECO:0007669"/>
    <property type="project" value="InterPro"/>
</dbReference>
<dbReference type="InterPro" id="IPR014717">
    <property type="entry name" value="Transl_elong_EF1B/ribsomal_bS6"/>
</dbReference>
<dbReference type="PANTHER" id="PTHR21011:SF1">
    <property type="entry name" value="SMALL RIBOSOMAL SUBUNIT PROTEIN BS6M"/>
    <property type="match status" value="1"/>
</dbReference>
<dbReference type="PANTHER" id="PTHR21011">
    <property type="entry name" value="MITOCHONDRIAL 28S RIBOSOMAL PROTEIN S6"/>
    <property type="match status" value="1"/>
</dbReference>
<dbReference type="GO" id="GO:0006412">
    <property type="term" value="P:translation"/>
    <property type="evidence" value="ECO:0007669"/>
    <property type="project" value="InterPro"/>
</dbReference>
<keyword evidence="2" id="KW-0689">Ribosomal protein</keyword>
<dbReference type="InterPro" id="IPR020814">
    <property type="entry name" value="Ribosomal_S6_plastid/chlpt"/>
</dbReference>
<organism evidence="2">
    <name type="scientific">hydrothermal vent metagenome</name>
    <dbReference type="NCBI Taxonomy" id="652676"/>
    <lineage>
        <taxon>unclassified sequences</taxon>
        <taxon>metagenomes</taxon>
        <taxon>ecological metagenomes</taxon>
    </lineage>
</organism>
<sequence length="117" mass="13863">MPLYEHILIARQDITTAQVETIAEELQTFIEENNGKVEKIEHWGLRSMAYKVRKNRKGHYVLMNIEADAPVLHEMERKLRINEDVLRTLTIRVDEFKEGQSAILIKREDRKRRPGPR</sequence>
<dbReference type="InterPro" id="IPR035980">
    <property type="entry name" value="Ribosomal_bS6_sf"/>
</dbReference>
<comment type="similarity">
    <text evidence="1">Belongs to the bacterial ribosomal protein bS6 family.</text>
</comment>
<evidence type="ECO:0000256" key="1">
    <source>
        <dbReference type="ARBA" id="ARBA00009512"/>
    </source>
</evidence>
<dbReference type="NCBIfam" id="TIGR00166">
    <property type="entry name" value="S6"/>
    <property type="match status" value="1"/>
</dbReference>
<dbReference type="SUPFAM" id="SSF54995">
    <property type="entry name" value="Ribosomal protein S6"/>
    <property type="match status" value="1"/>
</dbReference>
<name>A0A3B0RL88_9ZZZZ</name>
<dbReference type="CDD" id="cd00473">
    <property type="entry name" value="bS6"/>
    <property type="match status" value="1"/>
</dbReference>
<protein>
    <submittedName>
        <fullName evidence="2">SSU ribosomal protein S6p</fullName>
    </submittedName>
</protein>
<keyword evidence="2" id="KW-0687">Ribonucleoprotein</keyword>
<dbReference type="HAMAP" id="MF_00360">
    <property type="entry name" value="Ribosomal_bS6"/>
    <property type="match status" value="1"/>
</dbReference>
<dbReference type="Gene3D" id="3.30.70.60">
    <property type="match status" value="1"/>
</dbReference>